<sequence>MGEFRNIKDICPYCWLPAVPILYGYPRSGAAELMHIGRAVGGGCVIDMAMPTLSCPRHHRWRPPDHGSVVLPSHGGGPLEDFAIAAARTYLRGDPVEAERVYREAVGLLGESPGPSHEETLRMWHALAIVLYAAGRPADGETEYRAMRAAEGYPLSVSAVRTAEEVESSSRRPRQRRRELERE</sequence>
<dbReference type="AlphaFoldDB" id="A0A2T0K464"/>
<dbReference type="Gene3D" id="1.25.40.10">
    <property type="entry name" value="Tetratricopeptide repeat domain"/>
    <property type="match status" value="1"/>
</dbReference>
<proteinExistence type="predicted"/>
<evidence type="ECO:0000256" key="1">
    <source>
        <dbReference type="SAM" id="MobiDB-lite"/>
    </source>
</evidence>
<name>A0A2T0K464_9ACTN</name>
<protein>
    <recommendedName>
        <fullName evidence="4">Tetratricopeptide repeat protein</fullName>
    </recommendedName>
</protein>
<gene>
    <name evidence="2" type="ORF">CLV67_115161</name>
</gene>
<keyword evidence="3" id="KW-1185">Reference proteome</keyword>
<evidence type="ECO:0008006" key="4">
    <source>
        <dbReference type="Google" id="ProtNLM"/>
    </source>
</evidence>
<dbReference type="EMBL" id="PVMZ01000015">
    <property type="protein sequence ID" value="PRX17658.1"/>
    <property type="molecule type" value="Genomic_DNA"/>
</dbReference>
<dbReference type="Proteomes" id="UP000239415">
    <property type="component" value="Unassembled WGS sequence"/>
</dbReference>
<dbReference type="RefSeq" id="WP_106325029.1">
    <property type="nucleotide sequence ID" value="NZ_BOMO01000203.1"/>
</dbReference>
<feature type="region of interest" description="Disordered" evidence="1">
    <location>
        <begin position="160"/>
        <end position="183"/>
    </location>
</feature>
<dbReference type="InterPro" id="IPR011990">
    <property type="entry name" value="TPR-like_helical_dom_sf"/>
</dbReference>
<evidence type="ECO:0000313" key="2">
    <source>
        <dbReference type="EMBL" id="PRX17658.1"/>
    </source>
</evidence>
<organism evidence="2 3">
    <name type="scientific">Actinoplanes italicus</name>
    <dbReference type="NCBI Taxonomy" id="113567"/>
    <lineage>
        <taxon>Bacteria</taxon>
        <taxon>Bacillati</taxon>
        <taxon>Actinomycetota</taxon>
        <taxon>Actinomycetes</taxon>
        <taxon>Micromonosporales</taxon>
        <taxon>Micromonosporaceae</taxon>
        <taxon>Actinoplanes</taxon>
    </lineage>
</organism>
<accession>A0A2T0K464</accession>
<dbReference type="OrthoDB" id="3297015at2"/>
<reference evidence="2 3" key="1">
    <citation type="submission" date="2018-03" db="EMBL/GenBank/DDBJ databases">
        <title>Genomic Encyclopedia of Archaeal and Bacterial Type Strains, Phase II (KMG-II): from individual species to whole genera.</title>
        <authorList>
            <person name="Goeker M."/>
        </authorList>
    </citation>
    <scope>NUCLEOTIDE SEQUENCE [LARGE SCALE GENOMIC DNA]</scope>
    <source>
        <strain evidence="2 3">DSM 43146</strain>
    </source>
</reference>
<evidence type="ECO:0000313" key="3">
    <source>
        <dbReference type="Proteomes" id="UP000239415"/>
    </source>
</evidence>
<dbReference type="SUPFAM" id="SSF48452">
    <property type="entry name" value="TPR-like"/>
    <property type="match status" value="1"/>
</dbReference>
<comment type="caution">
    <text evidence="2">The sequence shown here is derived from an EMBL/GenBank/DDBJ whole genome shotgun (WGS) entry which is preliminary data.</text>
</comment>